<reference evidence="1" key="1">
    <citation type="submission" date="2022-04" db="EMBL/GenBank/DDBJ databases">
        <title>Roseibium sp. CAU 1639 isolated from mud.</title>
        <authorList>
            <person name="Kim W."/>
        </authorList>
    </citation>
    <scope>NUCLEOTIDE SEQUENCE</scope>
    <source>
        <strain evidence="1">CAU 1639</strain>
    </source>
</reference>
<comment type="caution">
    <text evidence="1">The sequence shown here is derived from an EMBL/GenBank/DDBJ whole genome shotgun (WGS) entry which is preliminary data.</text>
</comment>
<keyword evidence="2" id="KW-1185">Reference proteome</keyword>
<dbReference type="EMBL" id="JALNMJ010000022">
    <property type="protein sequence ID" value="MCK7615214.1"/>
    <property type="molecule type" value="Genomic_DNA"/>
</dbReference>
<dbReference type="Pfam" id="PF06892">
    <property type="entry name" value="Phage_CP76"/>
    <property type="match status" value="1"/>
</dbReference>
<organism evidence="1 2">
    <name type="scientific">Roseibium sediminicola</name>
    <dbReference type="NCBI Taxonomy" id="2933272"/>
    <lineage>
        <taxon>Bacteria</taxon>
        <taxon>Pseudomonadati</taxon>
        <taxon>Pseudomonadota</taxon>
        <taxon>Alphaproteobacteria</taxon>
        <taxon>Hyphomicrobiales</taxon>
        <taxon>Stappiaceae</taxon>
        <taxon>Roseibium</taxon>
    </lineage>
</organism>
<sequence length="160" mass="16635">MTFRPTTEHDRAALKAAFRQLMRVGGGGVASSEATRVGQQALSRYGSPNNPDDHAPIDVVADLTIDTDDPVAVRALCRIANGVFVPLPKAQGAVTNWPAAVGTAVKRGADAAEAICTALNDDGQITPEEIADLEILDKLASAIEALVVLQTYARSVGGGE</sequence>
<evidence type="ECO:0000313" key="2">
    <source>
        <dbReference type="Proteomes" id="UP001431221"/>
    </source>
</evidence>
<proteinExistence type="predicted"/>
<dbReference type="RefSeq" id="WP_248158290.1">
    <property type="nucleotide sequence ID" value="NZ_JALNMJ010000022.1"/>
</dbReference>
<evidence type="ECO:0000313" key="1">
    <source>
        <dbReference type="EMBL" id="MCK7615214.1"/>
    </source>
</evidence>
<gene>
    <name evidence="1" type="ORF">M0H32_23865</name>
</gene>
<dbReference type="InterPro" id="IPR009679">
    <property type="entry name" value="Phage_186_CII-like"/>
</dbReference>
<dbReference type="Proteomes" id="UP001431221">
    <property type="component" value="Unassembled WGS sequence"/>
</dbReference>
<name>A0ABT0H0J9_9HYPH</name>
<accession>A0ABT0H0J9</accession>
<protein>
    <submittedName>
        <fullName evidence="1">Uncharacterized protein</fullName>
    </submittedName>
</protein>